<dbReference type="Proteomes" id="UP000641741">
    <property type="component" value="Unassembled WGS sequence"/>
</dbReference>
<reference evidence="6 7" key="1">
    <citation type="submission" date="2020-08" db="EMBL/GenBank/DDBJ databases">
        <title>Genome public.</title>
        <authorList>
            <person name="Liu C."/>
            <person name="Sun Q."/>
        </authorList>
    </citation>
    <scope>NUCLEOTIDE SEQUENCE [LARGE SCALE GENOMIC DNA]</scope>
    <source>
        <strain evidence="6 7">M2</strain>
    </source>
</reference>
<feature type="domain" description="Carbohydrate kinase FGGY N-terminal" evidence="4">
    <location>
        <begin position="4"/>
        <end position="226"/>
    </location>
</feature>
<evidence type="ECO:0000256" key="1">
    <source>
        <dbReference type="ARBA" id="ARBA00009156"/>
    </source>
</evidence>
<dbReference type="EMBL" id="JACOPK010000007">
    <property type="protein sequence ID" value="MBC5695961.1"/>
    <property type="molecule type" value="Genomic_DNA"/>
</dbReference>
<organism evidence="6 7">
    <name type="scientific">Agathobaculum hominis</name>
    <dbReference type="NCBI Taxonomy" id="2763014"/>
    <lineage>
        <taxon>Bacteria</taxon>
        <taxon>Bacillati</taxon>
        <taxon>Bacillota</taxon>
        <taxon>Clostridia</taxon>
        <taxon>Eubacteriales</taxon>
        <taxon>Butyricicoccaceae</taxon>
        <taxon>Agathobaculum</taxon>
    </lineage>
</organism>
<keyword evidence="3" id="KW-0418">Kinase</keyword>
<name>A0ABR7GNS0_9FIRM</name>
<comment type="caution">
    <text evidence="6">The sequence shown here is derived from an EMBL/GenBank/DDBJ whole genome shotgun (WGS) entry which is preliminary data.</text>
</comment>
<dbReference type="InterPro" id="IPR043129">
    <property type="entry name" value="ATPase_NBD"/>
</dbReference>
<comment type="similarity">
    <text evidence="1">Belongs to the FGGY kinase family.</text>
</comment>
<evidence type="ECO:0000256" key="3">
    <source>
        <dbReference type="ARBA" id="ARBA00022777"/>
    </source>
</evidence>
<dbReference type="CDD" id="cd07777">
    <property type="entry name" value="ASKHA_NBD_FGGY_SHK"/>
    <property type="match status" value="1"/>
</dbReference>
<evidence type="ECO:0000313" key="7">
    <source>
        <dbReference type="Proteomes" id="UP000641741"/>
    </source>
</evidence>
<dbReference type="SUPFAM" id="SSF53067">
    <property type="entry name" value="Actin-like ATPase domain"/>
    <property type="match status" value="2"/>
</dbReference>
<dbReference type="PANTHER" id="PTHR10196">
    <property type="entry name" value="SUGAR KINASE"/>
    <property type="match status" value="1"/>
</dbReference>
<sequence length="433" mass="45962">MKSLGIDIGTTTISAAVLEDGCFITSETCKNNSFLAPTLPGERIQDAQLILDTALRTADMLFARYPDIERIGVTGQMHGILYLDGEGNAVSPLYTWQDARGDTPCEKSTDGQSWTAYLNSETGLSAATGYGLVTHAYNLAHGLVPTGAVTLCTIGDYIAMKLCGRQTPVMDASNAAGLGFFDAGKRTFNQTVLRGIGIDPAFLPGLTEDRFIGICRSRARVAAAIGDNQASFLSAVRDREHEMLVNVGTGSQFSVFSSRCMTVPGLETRPMPGGGWLLAGAALCGGRAYALLADFFAQTARMMGVDTNAPYAAMEGLLKSAGRPEDVPTVLPLFEGTRQDSTQTGSITGLTAENFTPLHLIYGMMDGMAHELHQMYQAYRAAGGTAKKLIGSGGGLRNNRFLCESFSRAFDSEITLSDGREEAACGAALYAAD</sequence>
<dbReference type="Pfam" id="PF02782">
    <property type="entry name" value="FGGY_C"/>
    <property type="match status" value="1"/>
</dbReference>
<protein>
    <recommendedName>
        <fullName evidence="8">Carbohydrate kinase FGGY N-terminal domain-containing protein</fullName>
    </recommendedName>
</protein>
<dbReference type="PIRSF" id="PIRSF000538">
    <property type="entry name" value="GlpK"/>
    <property type="match status" value="1"/>
</dbReference>
<dbReference type="PANTHER" id="PTHR10196:SF67">
    <property type="entry name" value="SEDOHEPTULOKINASE"/>
    <property type="match status" value="1"/>
</dbReference>
<dbReference type="Gene3D" id="3.30.420.40">
    <property type="match status" value="2"/>
</dbReference>
<gene>
    <name evidence="6" type="ORF">H8S02_08385</name>
</gene>
<proteinExistence type="inferred from homology"/>
<keyword evidence="7" id="KW-1185">Reference proteome</keyword>
<feature type="domain" description="Carbohydrate kinase FGGY C-terminal" evidence="5">
    <location>
        <begin position="244"/>
        <end position="432"/>
    </location>
</feature>
<accession>A0ABR7GNS0</accession>
<evidence type="ECO:0000256" key="2">
    <source>
        <dbReference type="ARBA" id="ARBA00022679"/>
    </source>
</evidence>
<evidence type="ECO:0000313" key="6">
    <source>
        <dbReference type="EMBL" id="MBC5695961.1"/>
    </source>
</evidence>
<dbReference type="Pfam" id="PF00370">
    <property type="entry name" value="FGGY_N"/>
    <property type="match status" value="1"/>
</dbReference>
<dbReference type="InterPro" id="IPR018484">
    <property type="entry name" value="FGGY_N"/>
</dbReference>
<dbReference type="InterPro" id="IPR000577">
    <property type="entry name" value="Carb_kinase_FGGY"/>
</dbReference>
<keyword evidence="2" id="KW-0808">Transferase</keyword>
<evidence type="ECO:0000259" key="5">
    <source>
        <dbReference type="Pfam" id="PF02782"/>
    </source>
</evidence>
<dbReference type="RefSeq" id="WP_186970144.1">
    <property type="nucleotide sequence ID" value="NZ_JACOPK010000007.1"/>
</dbReference>
<dbReference type="InterPro" id="IPR018485">
    <property type="entry name" value="FGGY_C"/>
</dbReference>
<evidence type="ECO:0008006" key="8">
    <source>
        <dbReference type="Google" id="ProtNLM"/>
    </source>
</evidence>
<evidence type="ECO:0000259" key="4">
    <source>
        <dbReference type="Pfam" id="PF00370"/>
    </source>
</evidence>